<dbReference type="STRING" id="999894.TDIS_1971"/>
<dbReference type="Proteomes" id="UP000078390">
    <property type="component" value="Unassembled WGS sequence"/>
</dbReference>
<dbReference type="Pfam" id="PF13175">
    <property type="entry name" value="AAA_15"/>
    <property type="match status" value="1"/>
</dbReference>
<reference evidence="3 4" key="1">
    <citation type="submission" date="2016-04" db="EMBL/GenBank/DDBJ databases">
        <title>Genome analysis of Thermosulfurimonas dismutans, the first thermophilic sulfur-disproportionating bacterium of the phylum Thermodesulfobacteria.</title>
        <authorList>
            <person name="Mardanov A.V."/>
            <person name="Beletsky A.V."/>
            <person name="Kadnikov V.V."/>
            <person name="Slobodkin A.I."/>
            <person name="Ravin N.V."/>
        </authorList>
    </citation>
    <scope>NUCLEOTIDE SEQUENCE [LARGE SCALE GENOMIC DNA]</scope>
    <source>
        <strain evidence="3 4">S95</strain>
    </source>
</reference>
<dbReference type="CDD" id="cd01026">
    <property type="entry name" value="TOPRIM_OLD"/>
    <property type="match status" value="1"/>
</dbReference>
<evidence type="ECO:0000259" key="1">
    <source>
        <dbReference type="Pfam" id="PF13175"/>
    </source>
</evidence>
<dbReference type="PANTHER" id="PTHR43581:SF4">
    <property type="entry name" value="ATP_GTP PHOSPHATASE"/>
    <property type="match status" value="1"/>
</dbReference>
<keyword evidence="4" id="KW-1185">Reference proteome</keyword>
<dbReference type="RefSeq" id="WP_068671707.1">
    <property type="nucleotide sequence ID" value="NZ_LWLG01000019.1"/>
</dbReference>
<name>A0A179D3C8_9BACT</name>
<dbReference type="PANTHER" id="PTHR43581">
    <property type="entry name" value="ATP/GTP PHOSPHATASE"/>
    <property type="match status" value="1"/>
</dbReference>
<gene>
    <name evidence="3" type="ORF">TDIS_1971</name>
</gene>
<dbReference type="OrthoDB" id="9784297at2"/>
<dbReference type="InterPro" id="IPR041685">
    <property type="entry name" value="AAA_GajA/Old/RecF-like"/>
</dbReference>
<feature type="domain" description="OLD protein-like TOPRIM" evidence="2">
    <location>
        <begin position="437"/>
        <end position="502"/>
    </location>
</feature>
<evidence type="ECO:0000259" key="2">
    <source>
        <dbReference type="Pfam" id="PF20469"/>
    </source>
</evidence>
<dbReference type="InterPro" id="IPR051396">
    <property type="entry name" value="Bact_Antivir_Def_Nuclease"/>
</dbReference>
<comment type="caution">
    <text evidence="3">The sequence shown here is derived from an EMBL/GenBank/DDBJ whole genome shotgun (WGS) entry which is preliminary data.</text>
</comment>
<proteinExistence type="predicted"/>
<dbReference type="InterPro" id="IPR027417">
    <property type="entry name" value="P-loop_NTPase"/>
</dbReference>
<dbReference type="InterPro" id="IPR034139">
    <property type="entry name" value="TOPRIM_OLD"/>
</dbReference>
<dbReference type="SUPFAM" id="SSF52540">
    <property type="entry name" value="P-loop containing nucleoside triphosphate hydrolases"/>
    <property type="match status" value="1"/>
</dbReference>
<dbReference type="EMBL" id="LWLG01000019">
    <property type="protein sequence ID" value="OAQ19972.1"/>
    <property type="molecule type" value="Genomic_DNA"/>
</dbReference>
<dbReference type="AlphaFoldDB" id="A0A179D3C8"/>
<feature type="domain" description="Endonuclease GajA/Old nuclease/RecF-like AAA" evidence="1">
    <location>
        <begin position="1"/>
        <end position="342"/>
    </location>
</feature>
<dbReference type="PATRIC" id="fig|999894.6.peg.1967"/>
<dbReference type="Gene3D" id="3.40.50.300">
    <property type="entry name" value="P-loop containing nucleotide triphosphate hydrolases"/>
    <property type="match status" value="1"/>
</dbReference>
<sequence length="586" mass="68644">MKIKRIHIHNFRSIKDVSIELENYSLLIGENNAGKTNIMRALRVFYDDLKYDPKKDWPKFNDVSDDEAWIEIKYLTTDEEQAQLKKEYRSNDNILKVRKILKTNKEPFKSKVKANQSNIFAYENETLSENFFYGAKNISQSKLGTIIYIPEISKIEESIKMTGPSPLRNILHFVIKKIIEKSESYASLRSAFEDFNKNFKEESIDGISLANLTEEINKELKEWNVKFGLDINPIRIDDIIAKLVSHYIEDSQLDDQRLSIDSFGQGLQRHLIYTLIKLSTKYTDTPKTAKKDFSPDFTLILFEEPEAFLHPSQQEKLNISLAKLAEDESQQILITTHSPMFVSKNISNISSLIKVNRDKETKTFQIKKEEIDSLYDENTSMFQFFLDKLNSQDIGDELKQKIRKRNLARETDNVEIKLKEESFKYFLWLDSERSNLFFAKHVVICEGATEKIFFDYLINTKWSDLKDRHIYFLDSMGKFNVHRYMNLFNLLGINHSVLIDRDKDIEIHDLINSFIEDNKNEFTCKIHYFDPDIEGFLGIEKPKDSRQKPLNIMVKYSEGQIPESKINELRAIIEGLLKHDQNVPQA</sequence>
<organism evidence="3 4">
    <name type="scientific">Thermosulfurimonas dismutans</name>
    <dbReference type="NCBI Taxonomy" id="999894"/>
    <lineage>
        <taxon>Bacteria</taxon>
        <taxon>Pseudomonadati</taxon>
        <taxon>Thermodesulfobacteriota</taxon>
        <taxon>Thermodesulfobacteria</taxon>
        <taxon>Thermodesulfobacteriales</taxon>
        <taxon>Thermodesulfobacteriaceae</taxon>
        <taxon>Thermosulfurimonas</taxon>
    </lineage>
</organism>
<dbReference type="Pfam" id="PF20469">
    <property type="entry name" value="OLD-like_TOPRIM"/>
    <property type="match status" value="1"/>
</dbReference>
<evidence type="ECO:0000313" key="4">
    <source>
        <dbReference type="Proteomes" id="UP000078390"/>
    </source>
</evidence>
<evidence type="ECO:0000313" key="3">
    <source>
        <dbReference type="EMBL" id="OAQ19972.1"/>
    </source>
</evidence>
<accession>A0A179D3C8</accession>
<protein>
    <submittedName>
        <fullName evidence="3">Uncharacterized protein</fullName>
    </submittedName>
</protein>